<dbReference type="Pfam" id="PF18911">
    <property type="entry name" value="PKD_4"/>
    <property type="match status" value="1"/>
</dbReference>
<dbReference type="PROSITE" id="PS50093">
    <property type="entry name" value="PKD"/>
    <property type="match status" value="1"/>
</dbReference>
<dbReference type="SUPFAM" id="SSF49299">
    <property type="entry name" value="PKD domain"/>
    <property type="match status" value="1"/>
</dbReference>
<feature type="domain" description="PKD" evidence="2">
    <location>
        <begin position="670"/>
        <end position="747"/>
    </location>
</feature>
<dbReference type="InterPro" id="IPR022409">
    <property type="entry name" value="PKD/Chitinase_dom"/>
</dbReference>
<sequence length="958" mass="98252">MRTRSIMRIRATAITAALVLAIGAASIPTAAFAAGAPPAAPVLVSPANGATAPSGTPLTVQVSDPDDASLQVAFHGAPRPATPPPGVGDPFTFVVLPDTQNYVIEPTFNHVMTAQMQWIVAQRNALDMAFVAGVGDIVDNHTSDEDWVRASDNLAIMDAGGVPNSVLPGNHDFDLTTGDFSKYNQYLPVSRYRDASWNSPAASYGGYYGQNQFGVDAADRQNMNNYALFTAGGLDFLLVNIELNAPDGVLAWAQRVLDAHPARRAIVATHAYVNVAGEHSAQVQRTDVPGNSGAAIWQKLVYPNCNIFLVVNGHFTQGLDGEANRTDPNACGKPVHAALSDFQGRPNGGDGWLRYYTFTPAANEIRATTYSPWLNQYETDADSSFAVAYEMAAPPALPQLGVQTVASGASGSVPLPELAPGTVFDWYATVNDGTSVTRGPTWSVTVSEPPPAGVLAADAFGRTVASGWGSAETGGPWSVNSTTKFSVASGVGRVAANAGSTLNASLGQVSSSAIDAHASVAVDKVPNQLLNATVAGRVVGASLYGARLRVNPNGSVQLHIVRDATALSGGTLAGVTVAAGTQMRVRVQVVGTNPTAIRARAWRVGTSEPSAWQFTAADTTAALQGPGSLRLSTYLSSSATNGPVVVSYDDLTATTIGGPPPPPPPANVPPTAAFTWSADGLTVNANSSSSTDSDGTIVSRSWDFGGQSGGTGITASHTYSAAGTYPVSLTVTDDDGASHSVTQSVTVSQPPVAGVLAADAFGRTVASGWGSAETGGPWSVNSTTKFSVSGGAGRVSANAGSTLNASLGQVSSSAIDVQTSLAVDKLPNQVLNATVAGRAVGASLYGARVRVNPNGSVVLHVVRDSTALSGGTLSGITVAAGTQVRLRVQVEGTNPTTIRARAWLASATEPSAWQFTATDATAALQSPGSLRFSTYLSSSATNGPVIVSYDDLSATTIP</sequence>
<dbReference type="PANTHER" id="PTHR43143">
    <property type="entry name" value="METALLOPHOSPHOESTERASE, CALCINEURIN SUPERFAMILY"/>
    <property type="match status" value="1"/>
</dbReference>
<name>A0A4Q2L4Y6_9MICO</name>
<organism evidence="3 4">
    <name type="scientific">Agromyces albus</name>
    <dbReference type="NCBI Taxonomy" id="205332"/>
    <lineage>
        <taxon>Bacteria</taxon>
        <taxon>Bacillati</taxon>
        <taxon>Actinomycetota</taxon>
        <taxon>Actinomycetes</taxon>
        <taxon>Micrococcales</taxon>
        <taxon>Microbacteriaceae</taxon>
        <taxon>Agromyces</taxon>
    </lineage>
</organism>
<dbReference type="InterPro" id="IPR051918">
    <property type="entry name" value="STPP_CPPED1"/>
</dbReference>
<feature type="signal peptide" evidence="1">
    <location>
        <begin position="1"/>
        <end position="33"/>
    </location>
</feature>
<keyword evidence="1" id="KW-0732">Signal</keyword>
<proteinExistence type="predicted"/>
<dbReference type="Gene3D" id="3.60.21.10">
    <property type="match status" value="1"/>
</dbReference>
<dbReference type="RefSeq" id="WP_129518997.1">
    <property type="nucleotide sequence ID" value="NZ_SDPN01000001.1"/>
</dbReference>
<evidence type="ECO:0000313" key="4">
    <source>
        <dbReference type="Proteomes" id="UP000293865"/>
    </source>
</evidence>
<dbReference type="OrthoDB" id="9772095at2"/>
<dbReference type="InterPro" id="IPR035986">
    <property type="entry name" value="PKD_dom_sf"/>
</dbReference>
<feature type="chain" id="PRO_5020886543" evidence="1">
    <location>
        <begin position="34"/>
        <end position="958"/>
    </location>
</feature>
<dbReference type="CDD" id="cd00146">
    <property type="entry name" value="PKD"/>
    <property type="match status" value="1"/>
</dbReference>
<gene>
    <name evidence="3" type="ORF">ESP51_00920</name>
</gene>
<dbReference type="PANTHER" id="PTHR43143:SF5">
    <property type="entry name" value="SECRETED PROTEIN"/>
    <property type="match status" value="1"/>
</dbReference>
<dbReference type="Proteomes" id="UP000293865">
    <property type="component" value="Unassembled WGS sequence"/>
</dbReference>
<dbReference type="AlphaFoldDB" id="A0A4Q2L4Y6"/>
<dbReference type="Gene3D" id="2.60.40.10">
    <property type="entry name" value="Immunoglobulins"/>
    <property type="match status" value="1"/>
</dbReference>
<dbReference type="InterPro" id="IPR029052">
    <property type="entry name" value="Metallo-depent_PP-like"/>
</dbReference>
<accession>A0A4Q2L4Y6</accession>
<keyword evidence="4" id="KW-1185">Reference proteome</keyword>
<evidence type="ECO:0000313" key="3">
    <source>
        <dbReference type="EMBL" id="RXZ73295.1"/>
    </source>
</evidence>
<dbReference type="InterPro" id="IPR000601">
    <property type="entry name" value="PKD_dom"/>
</dbReference>
<dbReference type="InterPro" id="IPR013783">
    <property type="entry name" value="Ig-like_fold"/>
</dbReference>
<dbReference type="GO" id="GO:0005975">
    <property type="term" value="P:carbohydrate metabolic process"/>
    <property type="evidence" value="ECO:0007669"/>
    <property type="project" value="UniProtKB-ARBA"/>
</dbReference>
<evidence type="ECO:0000256" key="1">
    <source>
        <dbReference type="SAM" id="SignalP"/>
    </source>
</evidence>
<comment type="caution">
    <text evidence="3">The sequence shown here is derived from an EMBL/GenBank/DDBJ whole genome shotgun (WGS) entry which is preliminary data.</text>
</comment>
<dbReference type="SUPFAM" id="SSF56300">
    <property type="entry name" value="Metallo-dependent phosphatases"/>
    <property type="match status" value="1"/>
</dbReference>
<dbReference type="EMBL" id="SDPN01000001">
    <property type="protein sequence ID" value="RXZ73295.1"/>
    <property type="molecule type" value="Genomic_DNA"/>
</dbReference>
<dbReference type="SMART" id="SM00089">
    <property type="entry name" value="PKD"/>
    <property type="match status" value="1"/>
</dbReference>
<evidence type="ECO:0000259" key="2">
    <source>
        <dbReference type="PROSITE" id="PS50093"/>
    </source>
</evidence>
<reference evidence="3 4" key="1">
    <citation type="submission" date="2019-01" db="EMBL/GenBank/DDBJ databases">
        <title>Agromyces.</title>
        <authorList>
            <person name="Li J."/>
        </authorList>
    </citation>
    <scope>NUCLEOTIDE SEQUENCE [LARGE SCALE GENOMIC DNA]</scope>
    <source>
        <strain evidence="3 4">DSM 15934</strain>
    </source>
</reference>
<protein>
    <submittedName>
        <fullName evidence="3">PKD domain-containing protein</fullName>
    </submittedName>
</protein>